<dbReference type="Pfam" id="PF00520">
    <property type="entry name" value="Ion_trans"/>
    <property type="match status" value="1"/>
</dbReference>
<name>A0ABY5GTQ2_9GAMM</name>
<proteinExistence type="predicted"/>
<feature type="transmembrane region" description="Helical" evidence="5">
    <location>
        <begin position="7"/>
        <end position="26"/>
    </location>
</feature>
<evidence type="ECO:0000256" key="1">
    <source>
        <dbReference type="ARBA" id="ARBA00004141"/>
    </source>
</evidence>
<keyword evidence="8" id="KW-1185">Reference proteome</keyword>
<accession>A0ABY5GTQ2</accession>
<dbReference type="Gene3D" id="1.20.120.350">
    <property type="entry name" value="Voltage-gated potassium channels. Chain C"/>
    <property type="match status" value="1"/>
</dbReference>
<dbReference type="EMBL" id="CP073344">
    <property type="protein sequence ID" value="UTW02674.1"/>
    <property type="molecule type" value="Genomic_DNA"/>
</dbReference>
<comment type="subcellular location">
    <subcellularLocation>
        <location evidence="1">Membrane</location>
        <topology evidence="1">Multi-pass membrane protein</topology>
    </subcellularLocation>
</comment>
<dbReference type="Proteomes" id="UP001059950">
    <property type="component" value="Chromosome"/>
</dbReference>
<dbReference type="InterPro" id="IPR005821">
    <property type="entry name" value="Ion_trans_dom"/>
</dbReference>
<keyword evidence="4 5" id="KW-0472">Membrane</keyword>
<keyword evidence="2 5" id="KW-0812">Transmembrane</keyword>
<reference evidence="7" key="1">
    <citation type="submission" date="2021-04" db="EMBL/GenBank/DDBJ databases">
        <title>Oceanospirillales bacteria with DddD are important DMSP degraders in coastal seawater.</title>
        <authorList>
            <person name="Liu J."/>
        </authorList>
    </citation>
    <scope>NUCLEOTIDE SEQUENCE</scope>
    <source>
        <strain evidence="7">GY6</strain>
    </source>
</reference>
<keyword evidence="3 5" id="KW-1133">Transmembrane helix</keyword>
<feature type="transmembrane region" description="Helical" evidence="5">
    <location>
        <begin position="191"/>
        <end position="208"/>
    </location>
</feature>
<evidence type="ECO:0000259" key="6">
    <source>
        <dbReference type="Pfam" id="PF00520"/>
    </source>
</evidence>
<gene>
    <name evidence="7" type="ORF">KDX31_15160</name>
</gene>
<evidence type="ECO:0000256" key="3">
    <source>
        <dbReference type="ARBA" id="ARBA00022989"/>
    </source>
</evidence>
<organism evidence="7 8">
    <name type="scientific">Amphritea atlantica</name>
    <dbReference type="NCBI Taxonomy" id="355243"/>
    <lineage>
        <taxon>Bacteria</taxon>
        <taxon>Pseudomonadati</taxon>
        <taxon>Pseudomonadota</taxon>
        <taxon>Gammaproteobacteria</taxon>
        <taxon>Oceanospirillales</taxon>
        <taxon>Oceanospirillaceae</taxon>
        <taxon>Amphritea</taxon>
    </lineage>
</organism>
<evidence type="ECO:0000256" key="2">
    <source>
        <dbReference type="ARBA" id="ARBA00022692"/>
    </source>
</evidence>
<evidence type="ECO:0000313" key="7">
    <source>
        <dbReference type="EMBL" id="UTW02674.1"/>
    </source>
</evidence>
<dbReference type="SUPFAM" id="SSF81324">
    <property type="entry name" value="Voltage-gated potassium channels"/>
    <property type="match status" value="1"/>
</dbReference>
<evidence type="ECO:0000256" key="5">
    <source>
        <dbReference type="SAM" id="Phobius"/>
    </source>
</evidence>
<feature type="transmembrane region" description="Helical" evidence="5">
    <location>
        <begin position="122"/>
        <end position="142"/>
    </location>
</feature>
<evidence type="ECO:0000313" key="8">
    <source>
        <dbReference type="Proteomes" id="UP001059950"/>
    </source>
</evidence>
<dbReference type="InterPro" id="IPR027359">
    <property type="entry name" value="Volt_channel_dom_sf"/>
</dbReference>
<sequence length="223" mass="25270">MKEKGGAVYQLFLLALSIYVLIVVFFETLLITDPEISLILQRIDLCICFVFLGDFFINLYNAKNKISYLKWGWIDLLSSIPLVDPLRWGRLARIVRILRFIRTIKSLKLLVSSIQASKFQSLTLVVILITFVTYTVCASLVLELERGHEGGINTANEALWWAFLNIMNAKVPITQAQSTGGMIATVVLNKIGLLLFAYFNAIIIAWLIQKRVAIKQNTDTRNT</sequence>
<protein>
    <submittedName>
        <fullName evidence="7">Ion transporter</fullName>
    </submittedName>
</protein>
<feature type="transmembrane region" description="Helical" evidence="5">
    <location>
        <begin position="38"/>
        <end position="60"/>
    </location>
</feature>
<evidence type="ECO:0000256" key="4">
    <source>
        <dbReference type="ARBA" id="ARBA00023136"/>
    </source>
</evidence>
<feature type="domain" description="Ion transport" evidence="6">
    <location>
        <begin position="8"/>
        <end position="204"/>
    </location>
</feature>